<feature type="domain" description="Galactosyltransferase N-terminal" evidence="12">
    <location>
        <begin position="19"/>
        <end position="95"/>
    </location>
</feature>
<comment type="pathway">
    <text evidence="2">Protein modification; protein glycosylation.</text>
</comment>
<dbReference type="GO" id="GO:0016020">
    <property type="term" value="C:membrane"/>
    <property type="evidence" value="ECO:0007669"/>
    <property type="project" value="UniProtKB-SubCell"/>
</dbReference>
<dbReference type="PANTHER" id="PTHR19300:SF57">
    <property type="entry name" value="BETA-1,4-N-ACETYLGALACTOSAMINYLTRANSFERASE"/>
    <property type="match status" value="1"/>
</dbReference>
<proteinExistence type="inferred from homology"/>
<evidence type="ECO:0000256" key="2">
    <source>
        <dbReference type="ARBA" id="ARBA00004922"/>
    </source>
</evidence>
<dbReference type="GO" id="GO:0005794">
    <property type="term" value="C:Golgi apparatus"/>
    <property type="evidence" value="ECO:0007669"/>
    <property type="project" value="TreeGrafter"/>
</dbReference>
<protein>
    <recommendedName>
        <fullName evidence="14">Galactosyltransferase</fullName>
    </recommendedName>
</protein>
<evidence type="ECO:0000256" key="1">
    <source>
        <dbReference type="ARBA" id="ARBA00004606"/>
    </source>
</evidence>
<evidence type="ECO:0000313" key="13">
    <source>
        <dbReference type="EMBL" id="QHT07320.1"/>
    </source>
</evidence>
<evidence type="ECO:0000256" key="3">
    <source>
        <dbReference type="ARBA" id="ARBA00005735"/>
    </source>
</evidence>
<evidence type="ECO:0000256" key="6">
    <source>
        <dbReference type="ARBA" id="ARBA00022692"/>
    </source>
</evidence>
<sequence>MFVELDLKQVKELPRSIPIILVPYRDNAEQERADHLKKFVSHMSRYHPDWRVLIIEQSQDERKFNRGALLNIGARIAQRMKIDHIIYHDVDLIPLAPLIPYYTAFPEYPIHVGAVYKDKYSGDGFIGQALSISLKDIKRINGYPNMFWGWGGEDDAMRNRLKKHGIKVLRPSTDKGYKVLEHKDTRTIPEMKNMHKWEDVKGDTGKHGFNDIQWKVEAEEDLAPNAKKITVTIV</sequence>
<keyword evidence="10" id="KW-0325">Glycoprotein</keyword>
<dbReference type="SUPFAM" id="SSF53448">
    <property type="entry name" value="Nucleotide-diphospho-sugar transferases"/>
    <property type="match status" value="1"/>
</dbReference>
<evidence type="ECO:0000256" key="4">
    <source>
        <dbReference type="ARBA" id="ARBA00022676"/>
    </source>
</evidence>
<evidence type="ECO:0000256" key="9">
    <source>
        <dbReference type="ARBA" id="ARBA00023136"/>
    </source>
</evidence>
<dbReference type="PRINTS" id="PR02050">
    <property type="entry name" value="B14GALTRFASE"/>
</dbReference>
<comment type="subcellular location">
    <subcellularLocation>
        <location evidence="1">Membrane</location>
        <topology evidence="1">Single-pass type II membrane protein</topology>
    </subcellularLocation>
</comment>
<dbReference type="Pfam" id="PF02709">
    <property type="entry name" value="Glyco_transf_7C"/>
    <property type="match status" value="1"/>
</dbReference>
<organism evidence="13">
    <name type="scientific">viral metagenome</name>
    <dbReference type="NCBI Taxonomy" id="1070528"/>
    <lineage>
        <taxon>unclassified sequences</taxon>
        <taxon>metagenomes</taxon>
        <taxon>organismal metagenomes</taxon>
    </lineage>
</organism>
<evidence type="ECO:0008006" key="14">
    <source>
        <dbReference type="Google" id="ProtNLM"/>
    </source>
</evidence>
<evidence type="ECO:0000259" key="12">
    <source>
        <dbReference type="Pfam" id="PF13733"/>
    </source>
</evidence>
<dbReference type="InterPro" id="IPR029044">
    <property type="entry name" value="Nucleotide-diphossugar_trans"/>
</dbReference>
<keyword evidence="7" id="KW-0735">Signal-anchor</keyword>
<dbReference type="GO" id="GO:0005975">
    <property type="term" value="P:carbohydrate metabolic process"/>
    <property type="evidence" value="ECO:0007669"/>
    <property type="project" value="InterPro"/>
</dbReference>
<evidence type="ECO:0000259" key="11">
    <source>
        <dbReference type="Pfam" id="PF02709"/>
    </source>
</evidence>
<name>A0A6C0CTV2_9ZZZZ</name>
<keyword evidence="8" id="KW-1133">Transmembrane helix</keyword>
<dbReference type="UniPathway" id="UPA00378"/>
<feature type="domain" description="Galactosyltransferase C-terminal" evidence="11">
    <location>
        <begin position="116"/>
        <end position="182"/>
    </location>
</feature>
<reference evidence="13" key="1">
    <citation type="journal article" date="2020" name="Nature">
        <title>Giant virus diversity and host interactions through global metagenomics.</title>
        <authorList>
            <person name="Schulz F."/>
            <person name="Roux S."/>
            <person name="Paez-Espino D."/>
            <person name="Jungbluth S."/>
            <person name="Walsh D.A."/>
            <person name="Denef V.J."/>
            <person name="McMahon K.D."/>
            <person name="Konstantinidis K.T."/>
            <person name="Eloe-Fadrosh E.A."/>
            <person name="Kyrpides N.C."/>
            <person name="Woyke T."/>
        </authorList>
    </citation>
    <scope>NUCLEOTIDE SEQUENCE</scope>
    <source>
        <strain evidence="13">GVMAG-M-3300021963-12</strain>
    </source>
</reference>
<keyword evidence="6" id="KW-0812">Transmembrane</keyword>
<dbReference type="GO" id="GO:0008378">
    <property type="term" value="F:galactosyltransferase activity"/>
    <property type="evidence" value="ECO:0007669"/>
    <property type="project" value="TreeGrafter"/>
</dbReference>
<dbReference type="Pfam" id="PF13733">
    <property type="entry name" value="Glyco_transf_7N"/>
    <property type="match status" value="1"/>
</dbReference>
<evidence type="ECO:0000256" key="5">
    <source>
        <dbReference type="ARBA" id="ARBA00022679"/>
    </source>
</evidence>
<dbReference type="InterPro" id="IPR003859">
    <property type="entry name" value="Galactosyl_T"/>
</dbReference>
<dbReference type="AlphaFoldDB" id="A0A6C0CTV2"/>
<dbReference type="PANTHER" id="PTHR19300">
    <property type="entry name" value="BETA-1,4-GALACTOSYLTRANSFERASE"/>
    <property type="match status" value="1"/>
</dbReference>
<comment type="similarity">
    <text evidence="3">Belongs to the glycosyltransferase 7 family.</text>
</comment>
<keyword evidence="9" id="KW-0472">Membrane</keyword>
<accession>A0A6C0CTV2</accession>
<dbReference type="InterPro" id="IPR027791">
    <property type="entry name" value="Galactosyl_T_C"/>
</dbReference>
<evidence type="ECO:0000256" key="7">
    <source>
        <dbReference type="ARBA" id="ARBA00022968"/>
    </source>
</evidence>
<dbReference type="EMBL" id="MN739481">
    <property type="protein sequence ID" value="QHT07320.1"/>
    <property type="molecule type" value="Genomic_DNA"/>
</dbReference>
<dbReference type="InterPro" id="IPR027995">
    <property type="entry name" value="Galactosyl_T_N"/>
</dbReference>
<keyword evidence="4" id="KW-0328">Glycosyltransferase</keyword>
<evidence type="ECO:0000256" key="8">
    <source>
        <dbReference type="ARBA" id="ARBA00022989"/>
    </source>
</evidence>
<keyword evidence="5" id="KW-0808">Transferase</keyword>
<evidence type="ECO:0000256" key="10">
    <source>
        <dbReference type="ARBA" id="ARBA00023180"/>
    </source>
</evidence>
<dbReference type="Gene3D" id="3.90.550.10">
    <property type="entry name" value="Spore Coat Polysaccharide Biosynthesis Protein SpsA, Chain A"/>
    <property type="match status" value="1"/>
</dbReference>